<dbReference type="PANTHER" id="PTHR30336">
    <property type="entry name" value="INNER MEMBRANE PROTEIN, PROBABLE PERMEASE"/>
    <property type="match status" value="1"/>
</dbReference>
<dbReference type="STRING" id="1122155.SAMN02745158_01996"/>
<reference evidence="2 3" key="1">
    <citation type="submission" date="2016-11" db="EMBL/GenBank/DDBJ databases">
        <authorList>
            <person name="Jaros S."/>
            <person name="Januszkiewicz K."/>
            <person name="Wedrychowicz H."/>
        </authorList>
    </citation>
    <scope>NUCLEOTIDE SEQUENCE [LARGE SCALE GENOMIC DNA]</scope>
    <source>
        <strain evidence="2 3">DSM 17459</strain>
    </source>
</reference>
<dbReference type="InterPro" id="IPR003848">
    <property type="entry name" value="DUF218"/>
</dbReference>
<evidence type="ECO:0000313" key="3">
    <source>
        <dbReference type="Proteomes" id="UP000184245"/>
    </source>
</evidence>
<dbReference type="EMBL" id="FQVI01000009">
    <property type="protein sequence ID" value="SHE93825.1"/>
    <property type="molecule type" value="Genomic_DNA"/>
</dbReference>
<dbReference type="InterPro" id="IPR051599">
    <property type="entry name" value="Cell_Envelope_Assoc"/>
</dbReference>
<name>A0A1M4XK03_9CLOT</name>
<sequence length="205" mass="23432">MEINKKFLDNITDFIFPEDAPASADIIFIPGDGYPQMAERAARLWKQGYAPRILPSGRYSVLQGSFAGVKDKQEVYGDDYKTEWEFLCHVLTSHGVPREVILREEAATYTYENAIYSRQVTDHAGLTIRRGIICCKSFHARRCKMYYQLLYPETEFYLCPVQVQGIARDTWHQSREGIETVLGEAGRCAGQFREILLTGKYITGP</sequence>
<organism evidence="2 3">
    <name type="scientific">Lactonifactor longoviformis DSM 17459</name>
    <dbReference type="NCBI Taxonomy" id="1122155"/>
    <lineage>
        <taxon>Bacteria</taxon>
        <taxon>Bacillati</taxon>
        <taxon>Bacillota</taxon>
        <taxon>Clostridia</taxon>
        <taxon>Eubacteriales</taxon>
        <taxon>Clostridiaceae</taxon>
        <taxon>Lactonifactor</taxon>
    </lineage>
</organism>
<dbReference type="PANTHER" id="PTHR30336:SF4">
    <property type="entry name" value="ENVELOPE BIOGENESIS FACTOR ELYC"/>
    <property type="match status" value="1"/>
</dbReference>
<protein>
    <submittedName>
        <fullName evidence="2">DUF218 domain-containing protein</fullName>
    </submittedName>
</protein>
<dbReference type="AlphaFoldDB" id="A0A1M4XK03"/>
<accession>A0A1M4XK03</accession>
<dbReference type="GO" id="GO:0000270">
    <property type="term" value="P:peptidoglycan metabolic process"/>
    <property type="evidence" value="ECO:0007669"/>
    <property type="project" value="TreeGrafter"/>
</dbReference>
<evidence type="ECO:0000259" key="1">
    <source>
        <dbReference type="Pfam" id="PF02698"/>
    </source>
</evidence>
<dbReference type="Proteomes" id="UP000184245">
    <property type="component" value="Unassembled WGS sequence"/>
</dbReference>
<feature type="domain" description="DUF218" evidence="1">
    <location>
        <begin position="25"/>
        <end position="163"/>
    </location>
</feature>
<dbReference type="GO" id="GO:0043164">
    <property type="term" value="P:Gram-negative-bacterium-type cell wall biogenesis"/>
    <property type="evidence" value="ECO:0007669"/>
    <property type="project" value="TreeGrafter"/>
</dbReference>
<dbReference type="GO" id="GO:0005886">
    <property type="term" value="C:plasma membrane"/>
    <property type="evidence" value="ECO:0007669"/>
    <property type="project" value="TreeGrafter"/>
</dbReference>
<dbReference type="InterPro" id="IPR014729">
    <property type="entry name" value="Rossmann-like_a/b/a_fold"/>
</dbReference>
<dbReference type="CDD" id="cd06259">
    <property type="entry name" value="YdcF-like"/>
    <property type="match status" value="1"/>
</dbReference>
<proteinExistence type="predicted"/>
<dbReference type="Gene3D" id="3.40.50.620">
    <property type="entry name" value="HUPs"/>
    <property type="match status" value="1"/>
</dbReference>
<evidence type="ECO:0000313" key="2">
    <source>
        <dbReference type="EMBL" id="SHE93825.1"/>
    </source>
</evidence>
<dbReference type="RefSeq" id="WP_341443414.1">
    <property type="nucleotide sequence ID" value="NZ_FQVI01000009.1"/>
</dbReference>
<dbReference type="Pfam" id="PF02698">
    <property type="entry name" value="DUF218"/>
    <property type="match status" value="1"/>
</dbReference>
<keyword evidence="3" id="KW-1185">Reference proteome</keyword>
<gene>
    <name evidence="2" type="ORF">SAMN02745158_01996</name>
</gene>